<dbReference type="AlphaFoldDB" id="A0A1M4XT44"/>
<accession>A0A1M4XT44</accession>
<feature type="transmembrane region" description="Helical" evidence="6">
    <location>
        <begin position="254"/>
        <end position="272"/>
    </location>
</feature>
<feature type="transmembrane region" description="Helical" evidence="6">
    <location>
        <begin position="213"/>
        <end position="234"/>
    </location>
</feature>
<dbReference type="SUPFAM" id="SSF103473">
    <property type="entry name" value="MFS general substrate transporter"/>
    <property type="match status" value="1"/>
</dbReference>
<evidence type="ECO:0000256" key="2">
    <source>
        <dbReference type="ARBA" id="ARBA00022448"/>
    </source>
</evidence>
<evidence type="ECO:0000259" key="7">
    <source>
        <dbReference type="PROSITE" id="PS50850"/>
    </source>
</evidence>
<feature type="transmembrane region" description="Helical" evidence="6">
    <location>
        <begin position="103"/>
        <end position="126"/>
    </location>
</feature>
<keyword evidence="3 6" id="KW-0812">Transmembrane</keyword>
<evidence type="ECO:0000256" key="4">
    <source>
        <dbReference type="ARBA" id="ARBA00022989"/>
    </source>
</evidence>
<organism evidence="8 9">
    <name type="scientific">Atopostipes suicloacalis DSM 15692</name>
    <dbReference type="NCBI Taxonomy" id="1121025"/>
    <lineage>
        <taxon>Bacteria</taxon>
        <taxon>Bacillati</taxon>
        <taxon>Bacillota</taxon>
        <taxon>Bacilli</taxon>
        <taxon>Lactobacillales</taxon>
        <taxon>Carnobacteriaceae</taxon>
        <taxon>Atopostipes</taxon>
    </lineage>
</organism>
<dbReference type="PANTHER" id="PTHR23508">
    <property type="entry name" value="CARBOXYLIC ACID TRANSPORTER PROTEIN HOMOLOG"/>
    <property type="match status" value="1"/>
</dbReference>
<dbReference type="InterPro" id="IPR020846">
    <property type="entry name" value="MFS_dom"/>
</dbReference>
<dbReference type="Pfam" id="PF07690">
    <property type="entry name" value="MFS_1"/>
    <property type="match status" value="1"/>
</dbReference>
<evidence type="ECO:0000256" key="5">
    <source>
        <dbReference type="ARBA" id="ARBA00023136"/>
    </source>
</evidence>
<keyword evidence="5 6" id="KW-0472">Membrane</keyword>
<proteinExistence type="predicted"/>
<feature type="transmembrane region" description="Helical" evidence="6">
    <location>
        <begin position="138"/>
        <end position="156"/>
    </location>
</feature>
<dbReference type="GO" id="GO:0046943">
    <property type="term" value="F:carboxylic acid transmembrane transporter activity"/>
    <property type="evidence" value="ECO:0007669"/>
    <property type="project" value="TreeGrafter"/>
</dbReference>
<feature type="transmembrane region" description="Helical" evidence="6">
    <location>
        <begin position="345"/>
        <end position="364"/>
    </location>
</feature>
<feature type="transmembrane region" description="Helical" evidence="6">
    <location>
        <begin position="21"/>
        <end position="39"/>
    </location>
</feature>
<feature type="transmembrane region" description="Helical" evidence="6">
    <location>
        <begin position="307"/>
        <end position="333"/>
    </location>
</feature>
<dbReference type="InterPro" id="IPR036259">
    <property type="entry name" value="MFS_trans_sf"/>
</dbReference>
<comment type="subcellular location">
    <subcellularLocation>
        <location evidence="1">Cell membrane</location>
        <topology evidence="1">Multi-pass membrane protein</topology>
    </subcellularLocation>
</comment>
<keyword evidence="2" id="KW-0813">Transport</keyword>
<dbReference type="PANTHER" id="PTHR23508:SF10">
    <property type="entry name" value="CARBOXYLIC ACID TRANSPORTER PROTEIN HOMOLOG"/>
    <property type="match status" value="1"/>
</dbReference>
<feature type="transmembrane region" description="Helical" evidence="6">
    <location>
        <begin position="45"/>
        <end position="65"/>
    </location>
</feature>
<feature type="domain" description="Major facilitator superfamily (MFS) profile" evidence="7">
    <location>
        <begin position="8"/>
        <end position="395"/>
    </location>
</feature>
<dbReference type="Proteomes" id="UP000184128">
    <property type="component" value="Unassembled WGS sequence"/>
</dbReference>
<evidence type="ECO:0000256" key="1">
    <source>
        <dbReference type="ARBA" id="ARBA00004651"/>
    </source>
</evidence>
<evidence type="ECO:0000313" key="8">
    <source>
        <dbReference type="EMBL" id="SHE96615.1"/>
    </source>
</evidence>
<dbReference type="OrthoDB" id="9787026at2"/>
<dbReference type="GO" id="GO:0005886">
    <property type="term" value="C:plasma membrane"/>
    <property type="evidence" value="ECO:0007669"/>
    <property type="project" value="UniProtKB-SubCell"/>
</dbReference>
<protein>
    <submittedName>
        <fullName evidence="8">Predicted arabinose efflux permease, MFS family</fullName>
    </submittedName>
</protein>
<evidence type="ECO:0000256" key="6">
    <source>
        <dbReference type="SAM" id="Phobius"/>
    </source>
</evidence>
<feature type="transmembrane region" description="Helical" evidence="6">
    <location>
        <begin position="77"/>
        <end position="97"/>
    </location>
</feature>
<name>A0A1M4XT44_9LACT</name>
<evidence type="ECO:0000313" key="9">
    <source>
        <dbReference type="Proteomes" id="UP000184128"/>
    </source>
</evidence>
<dbReference type="EMBL" id="FQUF01000023">
    <property type="protein sequence ID" value="SHE96615.1"/>
    <property type="molecule type" value="Genomic_DNA"/>
</dbReference>
<keyword evidence="9" id="KW-1185">Reference proteome</keyword>
<dbReference type="STRING" id="1121025.SAMN02745249_01524"/>
<feature type="transmembrane region" description="Helical" evidence="6">
    <location>
        <begin position="162"/>
        <end position="181"/>
    </location>
</feature>
<dbReference type="InterPro" id="IPR011701">
    <property type="entry name" value="MFS"/>
</dbReference>
<dbReference type="PROSITE" id="PS50850">
    <property type="entry name" value="MFS"/>
    <property type="match status" value="1"/>
</dbReference>
<dbReference type="Gene3D" id="1.20.1250.20">
    <property type="entry name" value="MFS general substrate transporter like domains"/>
    <property type="match status" value="1"/>
</dbReference>
<dbReference type="RefSeq" id="WP_073298268.1">
    <property type="nucleotide sequence ID" value="NZ_FQUF01000023.1"/>
</dbReference>
<reference evidence="9" key="1">
    <citation type="submission" date="2016-11" db="EMBL/GenBank/DDBJ databases">
        <authorList>
            <person name="Varghese N."/>
            <person name="Submissions S."/>
        </authorList>
    </citation>
    <scope>NUCLEOTIDE SEQUENCE [LARGE SCALE GENOMIC DNA]</scope>
    <source>
        <strain evidence="9">DSM 15692</strain>
    </source>
</reference>
<keyword evidence="4 6" id="KW-1133">Transmembrane helix</keyword>
<feature type="transmembrane region" description="Helical" evidence="6">
    <location>
        <begin position="284"/>
        <end position="301"/>
    </location>
</feature>
<gene>
    <name evidence="8" type="ORF">SAMN02745249_01524</name>
</gene>
<sequence>MKTNDKRALATSIIGSGLDDMNVMFLSFSLSSIIADLNLSGSEAGWIGTITNLGMLLGGLLFGVLADRHNKFNVFKFTVFIYSLATGLIYFADNVYILYLLRFISGIGVGGEYGVAISIMAGIVPLEKMGRISSLNGIVGQIGSISAAVLAAFIAPSLGWRGLFLFGFLPIGMVLWTHFFIDEETITERGAEANSKIEQNKPKIKELFETPELSRLTLSLMMMATVQIAGYFGMMNWLPTMMQTQLGISVSDSSQWMIATILGMCLGMFVFGQILDRIGPRKSFGIFLISSAISVYLFTLANTTWMMILGGAIVGFFVNRMFTGYAAITTLLYPQRIRTIANNTILNVGRAVGGFSSVIIGMILEKSGVPMVMLFLASLYVLSLLTMLSIPDLKKENYMKAVQPIENYSLKNH</sequence>
<feature type="transmembrane region" description="Helical" evidence="6">
    <location>
        <begin position="370"/>
        <end position="390"/>
    </location>
</feature>
<evidence type="ECO:0000256" key="3">
    <source>
        <dbReference type="ARBA" id="ARBA00022692"/>
    </source>
</evidence>